<sequence length="122" mass="13903">MKLFVTSSSTPQQIESQSNSILCHQDINKEHLKKVEIDHQSYQARLNLFLTEQLSTLNKRVTSIEGHVVNLMCRNVGYGENDNLDISKDQLMQLSCIVSELHTIVANLPQMIPNVVEDKIRL</sequence>
<proteinExistence type="predicted"/>
<dbReference type="AlphaFoldDB" id="A0A2G9G4E3"/>
<name>A0A2G9G4E3_9LAMI</name>
<keyword evidence="2" id="KW-1185">Reference proteome</keyword>
<organism evidence="1 2">
    <name type="scientific">Handroanthus impetiginosus</name>
    <dbReference type="NCBI Taxonomy" id="429701"/>
    <lineage>
        <taxon>Eukaryota</taxon>
        <taxon>Viridiplantae</taxon>
        <taxon>Streptophyta</taxon>
        <taxon>Embryophyta</taxon>
        <taxon>Tracheophyta</taxon>
        <taxon>Spermatophyta</taxon>
        <taxon>Magnoliopsida</taxon>
        <taxon>eudicotyledons</taxon>
        <taxon>Gunneridae</taxon>
        <taxon>Pentapetalae</taxon>
        <taxon>asterids</taxon>
        <taxon>lamiids</taxon>
        <taxon>Lamiales</taxon>
        <taxon>Bignoniaceae</taxon>
        <taxon>Crescentiina</taxon>
        <taxon>Tabebuia alliance</taxon>
        <taxon>Handroanthus</taxon>
    </lineage>
</organism>
<comment type="caution">
    <text evidence="1">The sequence shown here is derived from an EMBL/GenBank/DDBJ whole genome shotgun (WGS) entry which is preliminary data.</text>
</comment>
<protein>
    <submittedName>
        <fullName evidence="1">Uncharacterized protein</fullName>
    </submittedName>
</protein>
<accession>A0A2G9G4E3</accession>
<evidence type="ECO:0000313" key="2">
    <source>
        <dbReference type="Proteomes" id="UP000231279"/>
    </source>
</evidence>
<gene>
    <name evidence="1" type="ORF">CDL12_27314</name>
</gene>
<reference evidence="2" key="1">
    <citation type="journal article" date="2018" name="Gigascience">
        <title>Genome assembly of the Pink Ipe (Handroanthus impetiginosus, Bignoniaceae), a highly valued, ecologically keystone Neotropical timber forest tree.</title>
        <authorList>
            <person name="Silva-Junior O.B."/>
            <person name="Grattapaglia D."/>
            <person name="Novaes E."/>
            <person name="Collevatti R.G."/>
        </authorList>
    </citation>
    <scope>NUCLEOTIDE SEQUENCE [LARGE SCALE GENOMIC DNA]</scope>
    <source>
        <strain evidence="2">cv. UFG-1</strain>
    </source>
</reference>
<dbReference type="Proteomes" id="UP000231279">
    <property type="component" value="Unassembled WGS sequence"/>
</dbReference>
<evidence type="ECO:0000313" key="1">
    <source>
        <dbReference type="EMBL" id="PIN00184.1"/>
    </source>
</evidence>
<dbReference type="EMBL" id="NKXS01007114">
    <property type="protein sequence ID" value="PIN00184.1"/>
    <property type="molecule type" value="Genomic_DNA"/>
</dbReference>